<feature type="region of interest" description="Disordered" evidence="1">
    <location>
        <begin position="57"/>
        <end position="90"/>
    </location>
</feature>
<accession>A0AAV5IJU7</accession>
<comment type="caution">
    <text evidence="2">The sequence shown here is derived from an EMBL/GenBank/DDBJ whole genome shotgun (WGS) entry which is preliminary data.</text>
</comment>
<organism evidence="2 3">
    <name type="scientific">Rubroshorea leprosula</name>
    <dbReference type="NCBI Taxonomy" id="152421"/>
    <lineage>
        <taxon>Eukaryota</taxon>
        <taxon>Viridiplantae</taxon>
        <taxon>Streptophyta</taxon>
        <taxon>Embryophyta</taxon>
        <taxon>Tracheophyta</taxon>
        <taxon>Spermatophyta</taxon>
        <taxon>Magnoliopsida</taxon>
        <taxon>eudicotyledons</taxon>
        <taxon>Gunneridae</taxon>
        <taxon>Pentapetalae</taxon>
        <taxon>rosids</taxon>
        <taxon>malvids</taxon>
        <taxon>Malvales</taxon>
        <taxon>Dipterocarpaceae</taxon>
        <taxon>Rubroshorea</taxon>
    </lineage>
</organism>
<proteinExistence type="predicted"/>
<evidence type="ECO:0000256" key="1">
    <source>
        <dbReference type="SAM" id="MobiDB-lite"/>
    </source>
</evidence>
<gene>
    <name evidence="2" type="ORF">SLEP1_g14671</name>
</gene>
<protein>
    <submittedName>
        <fullName evidence="2">Uncharacterized protein</fullName>
    </submittedName>
</protein>
<evidence type="ECO:0000313" key="2">
    <source>
        <dbReference type="EMBL" id="GKV02212.1"/>
    </source>
</evidence>
<sequence>MLIQSRILYLTRRRYSIVSHTVLEMTCFVSQPLPETPSPPLISSGGFSEFSLKQNGKDLGGDFGGSDGPILPPSSQMESNEGFALREWRR</sequence>
<keyword evidence="3" id="KW-1185">Reference proteome</keyword>
<dbReference type="Proteomes" id="UP001054252">
    <property type="component" value="Unassembled WGS sequence"/>
</dbReference>
<reference evidence="2 3" key="1">
    <citation type="journal article" date="2021" name="Commun. Biol.">
        <title>The genome of Shorea leprosula (Dipterocarpaceae) highlights the ecological relevance of drought in aseasonal tropical rainforests.</title>
        <authorList>
            <person name="Ng K.K.S."/>
            <person name="Kobayashi M.J."/>
            <person name="Fawcett J.A."/>
            <person name="Hatakeyama M."/>
            <person name="Paape T."/>
            <person name="Ng C.H."/>
            <person name="Ang C.C."/>
            <person name="Tnah L.H."/>
            <person name="Lee C.T."/>
            <person name="Nishiyama T."/>
            <person name="Sese J."/>
            <person name="O'Brien M.J."/>
            <person name="Copetti D."/>
            <person name="Mohd Noor M.I."/>
            <person name="Ong R.C."/>
            <person name="Putra M."/>
            <person name="Sireger I.Z."/>
            <person name="Indrioko S."/>
            <person name="Kosugi Y."/>
            <person name="Izuno A."/>
            <person name="Isagi Y."/>
            <person name="Lee S.L."/>
            <person name="Shimizu K.K."/>
        </authorList>
    </citation>
    <scope>NUCLEOTIDE SEQUENCE [LARGE SCALE GENOMIC DNA]</scope>
    <source>
        <strain evidence="2">214</strain>
    </source>
</reference>
<name>A0AAV5IJU7_9ROSI</name>
<evidence type="ECO:0000313" key="3">
    <source>
        <dbReference type="Proteomes" id="UP001054252"/>
    </source>
</evidence>
<dbReference type="AlphaFoldDB" id="A0AAV5IJU7"/>
<dbReference type="EMBL" id="BPVZ01000018">
    <property type="protein sequence ID" value="GKV02212.1"/>
    <property type="molecule type" value="Genomic_DNA"/>
</dbReference>